<evidence type="ECO:0000259" key="2">
    <source>
        <dbReference type="Pfam" id="PF13239"/>
    </source>
</evidence>
<keyword evidence="1" id="KW-1133">Transmembrane helix</keyword>
<evidence type="ECO:0000256" key="1">
    <source>
        <dbReference type="SAM" id="Phobius"/>
    </source>
</evidence>
<keyword evidence="1" id="KW-0472">Membrane</keyword>
<sequence length="102" mass="12674">MEPNEKDSKYFKAKRRVAEIKKFYSSLMFYIIFISMLAGINYYTNQWRSPWFLWAAFGWGIGIFFQAIKTFQWMPFVGKDWEDRKMKQFMEEEEKHNQNRWE</sequence>
<dbReference type="EMBL" id="LXIE01000036">
    <property type="protein sequence ID" value="OAD90597.1"/>
    <property type="molecule type" value="Genomic_DNA"/>
</dbReference>
<keyword evidence="3" id="KW-0418">Kinase</keyword>
<name>A0A1A9LBZ1_9FLAO</name>
<dbReference type="GO" id="GO:0016301">
    <property type="term" value="F:kinase activity"/>
    <property type="evidence" value="ECO:0007669"/>
    <property type="project" value="UniProtKB-KW"/>
</dbReference>
<protein>
    <submittedName>
        <fullName evidence="3">Histidine kinase</fullName>
    </submittedName>
</protein>
<dbReference type="STRING" id="1385699.A7A78_14570"/>
<dbReference type="RefSeq" id="WP_068762657.1">
    <property type="nucleotide sequence ID" value="NZ_LXIE01000036.1"/>
</dbReference>
<dbReference type="Pfam" id="PF13239">
    <property type="entry name" value="2TM"/>
    <property type="match status" value="1"/>
</dbReference>
<evidence type="ECO:0000313" key="3">
    <source>
        <dbReference type="EMBL" id="OAD90597.1"/>
    </source>
</evidence>
<keyword evidence="3" id="KW-0808">Transferase</keyword>
<proteinExistence type="predicted"/>
<reference evidence="3 4" key="1">
    <citation type="submission" date="2016-05" db="EMBL/GenBank/DDBJ databases">
        <title>Genome sequencing of Vitellibacter soesokkakensis RSSK-12.</title>
        <authorList>
            <person name="Thevarajoo S."/>
            <person name="Selvaratnam C."/>
            <person name="Goh K.M."/>
            <person name="Chan K.-G."/>
            <person name="Chong C.S."/>
        </authorList>
    </citation>
    <scope>NUCLEOTIDE SEQUENCE [LARGE SCALE GENOMIC DNA]</scope>
    <source>
        <strain evidence="3 4">RSSK-12</strain>
    </source>
</reference>
<feature type="domain" description="2TM" evidence="2">
    <location>
        <begin position="12"/>
        <end position="91"/>
    </location>
</feature>
<accession>A0A1A9LBZ1</accession>
<dbReference type="AlphaFoldDB" id="A0A1A9LBZ1"/>
<dbReference type="InterPro" id="IPR025698">
    <property type="entry name" value="2TM_dom"/>
</dbReference>
<dbReference type="Proteomes" id="UP000077552">
    <property type="component" value="Unassembled WGS sequence"/>
</dbReference>
<organism evidence="3 4">
    <name type="scientific">Aequorivita soesokkakensis</name>
    <dbReference type="NCBI Taxonomy" id="1385699"/>
    <lineage>
        <taxon>Bacteria</taxon>
        <taxon>Pseudomonadati</taxon>
        <taxon>Bacteroidota</taxon>
        <taxon>Flavobacteriia</taxon>
        <taxon>Flavobacteriales</taxon>
        <taxon>Flavobacteriaceae</taxon>
        <taxon>Aequorivita</taxon>
    </lineage>
</organism>
<keyword evidence="1" id="KW-0812">Transmembrane</keyword>
<feature type="transmembrane region" description="Helical" evidence="1">
    <location>
        <begin position="23"/>
        <end position="43"/>
    </location>
</feature>
<keyword evidence="4" id="KW-1185">Reference proteome</keyword>
<feature type="transmembrane region" description="Helical" evidence="1">
    <location>
        <begin position="49"/>
        <end position="68"/>
    </location>
</feature>
<dbReference type="OrthoDB" id="8965954at2"/>
<comment type="caution">
    <text evidence="3">The sequence shown here is derived from an EMBL/GenBank/DDBJ whole genome shotgun (WGS) entry which is preliminary data.</text>
</comment>
<evidence type="ECO:0000313" key="4">
    <source>
        <dbReference type="Proteomes" id="UP000077552"/>
    </source>
</evidence>
<gene>
    <name evidence="3" type="ORF">A7A78_14570</name>
</gene>